<dbReference type="SMART" id="SM00102">
    <property type="entry name" value="ADF"/>
    <property type="match status" value="2"/>
</dbReference>
<dbReference type="Proteomes" id="UP000268350">
    <property type="component" value="Unassembled WGS sequence"/>
</dbReference>
<accession>A0A3B0K1E0</accession>
<proteinExistence type="inferred from homology"/>
<dbReference type="PANTHER" id="PTHR13759:SF1">
    <property type="entry name" value="TWINFILIN"/>
    <property type="match status" value="1"/>
</dbReference>
<dbReference type="GO" id="GO:0051015">
    <property type="term" value="F:actin filament binding"/>
    <property type="evidence" value="ECO:0007669"/>
    <property type="project" value="TreeGrafter"/>
</dbReference>
<feature type="domain" description="ADF-H" evidence="12">
    <location>
        <begin position="4"/>
        <end position="139"/>
    </location>
</feature>
<keyword evidence="5" id="KW-0677">Repeat</keyword>
<dbReference type="FunFam" id="3.40.20.10:FF:000042">
    <property type="entry name" value="Actin depolymerizing protein"/>
    <property type="match status" value="1"/>
</dbReference>
<evidence type="ECO:0000256" key="2">
    <source>
        <dbReference type="ARBA" id="ARBA00004544"/>
    </source>
</evidence>
<comment type="subcellular location">
    <subcellularLocation>
        <location evidence="2">Cytoplasm</location>
        <location evidence="2">Cell cortex</location>
    </subcellularLocation>
    <subcellularLocation>
        <location evidence="1">Cytoplasm</location>
        <location evidence="1">Cytoskeleton</location>
    </subcellularLocation>
</comment>
<organism evidence="13 14">
    <name type="scientific">Drosophila guanche</name>
    <name type="common">Fruit fly</name>
    <dbReference type="NCBI Taxonomy" id="7266"/>
    <lineage>
        <taxon>Eukaryota</taxon>
        <taxon>Metazoa</taxon>
        <taxon>Ecdysozoa</taxon>
        <taxon>Arthropoda</taxon>
        <taxon>Hexapoda</taxon>
        <taxon>Insecta</taxon>
        <taxon>Pterygota</taxon>
        <taxon>Neoptera</taxon>
        <taxon>Endopterygota</taxon>
        <taxon>Diptera</taxon>
        <taxon>Brachycera</taxon>
        <taxon>Muscomorpha</taxon>
        <taxon>Ephydroidea</taxon>
        <taxon>Drosophilidae</taxon>
        <taxon>Drosophila</taxon>
        <taxon>Sophophora</taxon>
    </lineage>
</organism>
<dbReference type="AlphaFoldDB" id="A0A3B0K1E0"/>
<evidence type="ECO:0000256" key="8">
    <source>
        <dbReference type="ARBA" id="ARBA00038532"/>
    </source>
</evidence>
<evidence type="ECO:0000256" key="1">
    <source>
        <dbReference type="ARBA" id="ARBA00004245"/>
    </source>
</evidence>
<dbReference type="STRING" id="7266.A0A3B0K1E0"/>
<protein>
    <recommendedName>
        <fullName evidence="10">Twinfilin</fullName>
    </recommendedName>
</protein>
<dbReference type="CDD" id="cd11285">
    <property type="entry name" value="ADF_Twf-N_like"/>
    <property type="match status" value="1"/>
</dbReference>
<evidence type="ECO:0000256" key="4">
    <source>
        <dbReference type="ARBA" id="ARBA00022490"/>
    </source>
</evidence>
<sequence>MSHQTGIRANEQLAKLFGKAKNGKLRVLKVSIENEQLSCSATADAKKDWERDYDKLLGPLLEENVPCYILYRLDAKIPLGHSWLLISWIPDTASIRQKMVYASTKATLKTEFGSAYITEELHATTLEETTLEGYRKHKRDFAAPAPLTTREEELQELRKTEVHTEISTNTRQQTLGGISCPLTDATVAAVQDLVRGNYDYLQFRIDLEEERIHVSHAAQVELSALPKQVPEDHARYHLFLFRHTHEGDYQESYVFVYSMPGYTCSVRERMMYSSCKAPFLEQLAAMGVDVVKKLEIDNGNELTEAYLLDELHPKKILHRPAFAKPKGPPNRGAKRLTRPSNEDQV</sequence>
<dbReference type="Pfam" id="PF00241">
    <property type="entry name" value="Cofilin_ADF"/>
    <property type="match status" value="2"/>
</dbReference>
<evidence type="ECO:0000256" key="5">
    <source>
        <dbReference type="ARBA" id="ARBA00022737"/>
    </source>
</evidence>
<evidence type="ECO:0000313" key="13">
    <source>
        <dbReference type="EMBL" id="SPP88087.1"/>
    </source>
</evidence>
<evidence type="ECO:0000256" key="6">
    <source>
        <dbReference type="ARBA" id="ARBA00023203"/>
    </source>
</evidence>
<feature type="domain" description="ADF-H" evidence="12">
    <location>
        <begin position="177"/>
        <end position="312"/>
    </location>
</feature>
<evidence type="ECO:0000313" key="14">
    <source>
        <dbReference type="Proteomes" id="UP000268350"/>
    </source>
</evidence>
<evidence type="ECO:0000256" key="9">
    <source>
        <dbReference type="ARBA" id="ARBA00056419"/>
    </source>
</evidence>
<dbReference type="FunFam" id="3.40.20.10:FF:000007">
    <property type="entry name" value="Twinfilin-1 isoform 1"/>
    <property type="match status" value="1"/>
</dbReference>
<comment type="similarity">
    <text evidence="3">Belongs to the actin-binding proteins ADF family. Twinfilin subfamily.</text>
</comment>
<dbReference type="GO" id="GO:0030016">
    <property type="term" value="C:myofibril"/>
    <property type="evidence" value="ECO:0007669"/>
    <property type="project" value="TreeGrafter"/>
</dbReference>
<dbReference type="InterPro" id="IPR029006">
    <property type="entry name" value="ADF-H/Gelsolin-like_dom_sf"/>
</dbReference>
<keyword evidence="4" id="KW-0963">Cytoplasm</keyword>
<dbReference type="GO" id="GO:0051016">
    <property type="term" value="P:barbed-end actin filament capping"/>
    <property type="evidence" value="ECO:0007669"/>
    <property type="project" value="TreeGrafter"/>
</dbReference>
<dbReference type="Gene3D" id="3.40.20.10">
    <property type="entry name" value="Severin"/>
    <property type="match status" value="2"/>
</dbReference>
<feature type="region of interest" description="Disordered" evidence="11">
    <location>
        <begin position="320"/>
        <end position="345"/>
    </location>
</feature>
<dbReference type="GO" id="GO:0010976">
    <property type="term" value="P:positive regulation of neuron projection development"/>
    <property type="evidence" value="ECO:0007669"/>
    <property type="project" value="TreeGrafter"/>
</dbReference>
<reference evidence="14" key="1">
    <citation type="submission" date="2018-01" db="EMBL/GenBank/DDBJ databases">
        <authorList>
            <person name="Alioto T."/>
            <person name="Alioto T."/>
        </authorList>
    </citation>
    <scope>NUCLEOTIDE SEQUENCE [LARGE SCALE GENOMIC DNA]</scope>
</reference>
<dbReference type="OMA" id="YLFKHTH"/>
<dbReference type="GO" id="GO:0005884">
    <property type="term" value="C:actin filament"/>
    <property type="evidence" value="ECO:0007669"/>
    <property type="project" value="TreeGrafter"/>
</dbReference>
<dbReference type="CDD" id="cd11284">
    <property type="entry name" value="ADF_Twf-C_like"/>
    <property type="match status" value="1"/>
</dbReference>
<evidence type="ECO:0000256" key="3">
    <source>
        <dbReference type="ARBA" id="ARBA00009557"/>
    </source>
</evidence>
<dbReference type="GO" id="GO:0003785">
    <property type="term" value="F:actin monomer binding"/>
    <property type="evidence" value="ECO:0007669"/>
    <property type="project" value="TreeGrafter"/>
</dbReference>
<name>A0A3B0K1E0_DROGU</name>
<comment type="function">
    <text evidence="9">Actin-binding protein involved in motile and morphological processes. Inhibits actin polymerization, likely by sequestering G-actin.</text>
</comment>
<evidence type="ECO:0000259" key="12">
    <source>
        <dbReference type="PROSITE" id="PS51263"/>
    </source>
</evidence>
<dbReference type="GO" id="GO:0030042">
    <property type="term" value="P:actin filament depolymerization"/>
    <property type="evidence" value="ECO:0007669"/>
    <property type="project" value="TreeGrafter"/>
</dbReference>
<dbReference type="SUPFAM" id="SSF55753">
    <property type="entry name" value="Actin depolymerizing proteins"/>
    <property type="match status" value="2"/>
</dbReference>
<dbReference type="OrthoDB" id="10006997at2759"/>
<dbReference type="InterPro" id="IPR002108">
    <property type="entry name" value="ADF-H"/>
</dbReference>
<dbReference type="GO" id="GO:0005938">
    <property type="term" value="C:cell cortex"/>
    <property type="evidence" value="ECO:0007669"/>
    <property type="project" value="UniProtKB-SubCell"/>
</dbReference>
<evidence type="ECO:0000256" key="7">
    <source>
        <dbReference type="ARBA" id="ARBA00023212"/>
    </source>
</evidence>
<dbReference type="InterPro" id="IPR028458">
    <property type="entry name" value="Twinfilin"/>
</dbReference>
<comment type="subunit">
    <text evidence="8">Interacts with G-actin; ADP-actin form.</text>
</comment>
<dbReference type="PANTHER" id="PTHR13759">
    <property type="entry name" value="TWINFILIN"/>
    <property type="match status" value="1"/>
</dbReference>
<dbReference type="EMBL" id="OUUW01000013">
    <property type="protein sequence ID" value="SPP88087.1"/>
    <property type="molecule type" value="Genomic_DNA"/>
</dbReference>
<keyword evidence="6" id="KW-0009">Actin-binding</keyword>
<keyword evidence="14" id="KW-1185">Reference proteome</keyword>
<keyword evidence="7" id="KW-0206">Cytoskeleton</keyword>
<dbReference type="GO" id="GO:0010591">
    <property type="term" value="P:regulation of lamellipodium assembly"/>
    <property type="evidence" value="ECO:0007669"/>
    <property type="project" value="TreeGrafter"/>
</dbReference>
<evidence type="ECO:0000256" key="11">
    <source>
        <dbReference type="SAM" id="MobiDB-lite"/>
    </source>
</evidence>
<gene>
    <name evidence="13" type="ORF">DGUA_6G015909</name>
</gene>
<dbReference type="PROSITE" id="PS51263">
    <property type="entry name" value="ADF_H"/>
    <property type="match status" value="2"/>
</dbReference>
<evidence type="ECO:0000256" key="10">
    <source>
        <dbReference type="ARBA" id="ARBA00069496"/>
    </source>
</evidence>